<sequence length="109" mass="12087">MIEITVYRNQNNLYTGFDCIGHAGYANAGEDVVCAGVSALVINTINSIGNLTEEAFSIDTDEESGQIVFRLEKPSEHDSFLLIQSMTLGLQEIMNQYGNEFITLDFEEV</sequence>
<dbReference type="Pfam" id="PF04327">
    <property type="entry name" value="Peptidase_Prp"/>
    <property type="match status" value="1"/>
</dbReference>
<dbReference type="EMBL" id="JBBMEX010000006">
    <property type="protein sequence ID" value="MEQ2557663.1"/>
    <property type="molecule type" value="Genomic_DNA"/>
</dbReference>
<keyword evidence="3" id="KW-0378">Hydrolase</keyword>
<reference evidence="7 8" key="1">
    <citation type="submission" date="2024-03" db="EMBL/GenBank/DDBJ databases">
        <title>Human intestinal bacterial collection.</title>
        <authorList>
            <person name="Pauvert C."/>
            <person name="Hitch T.C.A."/>
            <person name="Clavel T."/>
        </authorList>
    </citation>
    <scope>NUCLEOTIDE SEQUENCE [LARGE SCALE GENOMIC DNA]</scope>
    <source>
        <strain evidence="7 8">CLA-AA-H185</strain>
    </source>
</reference>
<name>A0ABV1HDS9_9FIRM</name>
<comment type="similarity">
    <text evidence="5">Belongs to the Prp family.</text>
</comment>
<gene>
    <name evidence="7" type="ORF">WMO43_07250</name>
</gene>
<dbReference type="PANTHER" id="PTHR39178:SF1">
    <property type="entry name" value="RIBOSOMAL-PROCESSING CYSTEINE PROTEASE PRP"/>
    <property type="match status" value="1"/>
</dbReference>
<dbReference type="InterPro" id="IPR036764">
    <property type="entry name" value="Peptidase_Prp_sf"/>
</dbReference>
<organism evidence="7 8">
    <name type="scientific">Maccoyibacter intestinihominis</name>
    <dbReference type="NCBI Taxonomy" id="3133499"/>
    <lineage>
        <taxon>Bacteria</taxon>
        <taxon>Bacillati</taxon>
        <taxon>Bacillota</taxon>
        <taxon>Clostridia</taxon>
        <taxon>Lachnospirales</taxon>
        <taxon>Lachnospiraceae</taxon>
        <taxon>Maccoyibacter</taxon>
    </lineage>
</organism>
<accession>A0ABV1HDS9</accession>
<evidence type="ECO:0000256" key="6">
    <source>
        <dbReference type="ARBA" id="ARBA00044538"/>
    </source>
</evidence>
<evidence type="ECO:0000256" key="5">
    <source>
        <dbReference type="ARBA" id="ARBA00044503"/>
    </source>
</evidence>
<dbReference type="PANTHER" id="PTHR39178">
    <property type="entry name" value="HYPOTHETICAL RIBOSOME-ASSOCIATED PROTEIN"/>
    <property type="match status" value="1"/>
</dbReference>
<evidence type="ECO:0000256" key="2">
    <source>
        <dbReference type="ARBA" id="ARBA00022670"/>
    </source>
</evidence>
<dbReference type="GO" id="GO:0008233">
    <property type="term" value="F:peptidase activity"/>
    <property type="evidence" value="ECO:0007669"/>
    <property type="project" value="UniProtKB-KW"/>
</dbReference>
<evidence type="ECO:0000256" key="3">
    <source>
        <dbReference type="ARBA" id="ARBA00022801"/>
    </source>
</evidence>
<dbReference type="RefSeq" id="WP_177962560.1">
    <property type="nucleotide sequence ID" value="NZ_JBBMEX010000006.1"/>
</dbReference>
<protein>
    <recommendedName>
        <fullName evidence="6">Ribosomal processing cysteine protease Prp</fullName>
    </recommendedName>
</protein>
<evidence type="ECO:0000313" key="7">
    <source>
        <dbReference type="EMBL" id="MEQ2557663.1"/>
    </source>
</evidence>
<dbReference type="InterPro" id="IPR007422">
    <property type="entry name" value="Peptidase_Prp"/>
</dbReference>
<evidence type="ECO:0000256" key="1">
    <source>
        <dbReference type="ARBA" id="ARBA00022517"/>
    </source>
</evidence>
<dbReference type="Gene3D" id="3.30.70.1490">
    <property type="entry name" value="Cysteine protease Prp"/>
    <property type="match status" value="1"/>
</dbReference>
<dbReference type="SUPFAM" id="SSF118010">
    <property type="entry name" value="TM1457-like"/>
    <property type="match status" value="1"/>
</dbReference>
<dbReference type="GO" id="GO:0006508">
    <property type="term" value="P:proteolysis"/>
    <property type="evidence" value="ECO:0007669"/>
    <property type="project" value="UniProtKB-KW"/>
</dbReference>
<dbReference type="Proteomes" id="UP001454489">
    <property type="component" value="Unassembled WGS sequence"/>
</dbReference>
<keyword evidence="4" id="KW-0788">Thiol protease</keyword>
<evidence type="ECO:0000256" key="4">
    <source>
        <dbReference type="ARBA" id="ARBA00022807"/>
    </source>
</evidence>
<dbReference type="CDD" id="cd16332">
    <property type="entry name" value="Prp-like"/>
    <property type="match status" value="1"/>
</dbReference>
<comment type="caution">
    <text evidence="7">The sequence shown here is derived from an EMBL/GenBank/DDBJ whole genome shotgun (WGS) entry which is preliminary data.</text>
</comment>
<keyword evidence="1" id="KW-0690">Ribosome biogenesis</keyword>
<keyword evidence="2 7" id="KW-0645">Protease</keyword>
<keyword evidence="8" id="KW-1185">Reference proteome</keyword>
<evidence type="ECO:0000313" key="8">
    <source>
        <dbReference type="Proteomes" id="UP001454489"/>
    </source>
</evidence>
<proteinExistence type="inferred from homology"/>